<organism evidence="2 3">
    <name type="scientific">Fusarium redolens</name>
    <dbReference type="NCBI Taxonomy" id="48865"/>
    <lineage>
        <taxon>Eukaryota</taxon>
        <taxon>Fungi</taxon>
        <taxon>Dikarya</taxon>
        <taxon>Ascomycota</taxon>
        <taxon>Pezizomycotina</taxon>
        <taxon>Sordariomycetes</taxon>
        <taxon>Hypocreomycetidae</taxon>
        <taxon>Hypocreales</taxon>
        <taxon>Nectriaceae</taxon>
        <taxon>Fusarium</taxon>
        <taxon>Fusarium redolens species complex</taxon>
    </lineage>
</organism>
<keyword evidence="3" id="KW-1185">Reference proteome</keyword>
<dbReference type="AlphaFoldDB" id="A0A9P9H0J0"/>
<dbReference type="EMBL" id="JAGMUX010000010">
    <property type="protein sequence ID" value="KAH7247642.1"/>
    <property type="molecule type" value="Genomic_DNA"/>
</dbReference>
<accession>A0A9P9H0J0</accession>
<dbReference type="GeneID" id="70217933"/>
<evidence type="ECO:0000313" key="3">
    <source>
        <dbReference type="Proteomes" id="UP000720189"/>
    </source>
</evidence>
<name>A0A9P9H0J0_FUSRE</name>
<reference evidence="2" key="1">
    <citation type="journal article" date="2021" name="Nat. Commun.">
        <title>Genetic determinants of endophytism in the Arabidopsis root mycobiome.</title>
        <authorList>
            <person name="Mesny F."/>
            <person name="Miyauchi S."/>
            <person name="Thiergart T."/>
            <person name="Pickel B."/>
            <person name="Atanasova L."/>
            <person name="Karlsson M."/>
            <person name="Huettel B."/>
            <person name="Barry K.W."/>
            <person name="Haridas S."/>
            <person name="Chen C."/>
            <person name="Bauer D."/>
            <person name="Andreopoulos W."/>
            <person name="Pangilinan J."/>
            <person name="LaButti K."/>
            <person name="Riley R."/>
            <person name="Lipzen A."/>
            <person name="Clum A."/>
            <person name="Drula E."/>
            <person name="Henrissat B."/>
            <person name="Kohler A."/>
            <person name="Grigoriev I.V."/>
            <person name="Martin F.M."/>
            <person name="Hacquard S."/>
        </authorList>
    </citation>
    <scope>NUCLEOTIDE SEQUENCE</scope>
    <source>
        <strain evidence="2">MPI-CAGE-AT-0023</strain>
    </source>
</reference>
<evidence type="ECO:0000256" key="1">
    <source>
        <dbReference type="ARBA" id="ARBA00023242"/>
    </source>
</evidence>
<dbReference type="OrthoDB" id="3546279at2759"/>
<dbReference type="PANTHER" id="PTHR47657">
    <property type="entry name" value="STEROL REGULATORY ELEMENT-BINDING PROTEIN ECM22"/>
    <property type="match status" value="1"/>
</dbReference>
<keyword evidence="1" id="KW-0539">Nucleus</keyword>
<dbReference type="InterPro" id="IPR052400">
    <property type="entry name" value="Zn2-C6_fungal_TF"/>
</dbReference>
<protein>
    <submittedName>
        <fullName evidence="2">Uncharacterized protein</fullName>
    </submittedName>
</protein>
<dbReference type="RefSeq" id="XP_046048225.1">
    <property type="nucleotide sequence ID" value="XM_046187979.1"/>
</dbReference>
<dbReference type="Pfam" id="PF11951">
    <property type="entry name" value="Fungal_trans_2"/>
    <property type="match status" value="1"/>
</dbReference>
<dbReference type="InterPro" id="IPR021858">
    <property type="entry name" value="Fun_TF"/>
</dbReference>
<gene>
    <name evidence="2" type="ORF">BKA55DRAFT_514614</name>
</gene>
<evidence type="ECO:0000313" key="2">
    <source>
        <dbReference type="EMBL" id="KAH7247642.1"/>
    </source>
</evidence>
<dbReference type="Proteomes" id="UP000720189">
    <property type="component" value="Unassembled WGS sequence"/>
</dbReference>
<comment type="caution">
    <text evidence="2">The sequence shown here is derived from an EMBL/GenBank/DDBJ whole genome shotgun (WGS) entry which is preliminary data.</text>
</comment>
<dbReference type="PANTHER" id="PTHR47657:SF14">
    <property type="entry name" value="ZN(2)-C6 FUNGAL-TYPE DOMAIN-CONTAINING PROTEIN"/>
    <property type="match status" value="1"/>
</dbReference>
<dbReference type="GO" id="GO:0000981">
    <property type="term" value="F:DNA-binding transcription factor activity, RNA polymerase II-specific"/>
    <property type="evidence" value="ECO:0007669"/>
    <property type="project" value="TreeGrafter"/>
</dbReference>
<sequence>MSDCIGTASSRMWQDIIPRLSFEHDLVLNPMLALSALHLHSTSPNDAEIEISVRWYLDRALSNHRQALSTEKHVSEQLWLSAILLAHIHWLLVHQTCSDKTYELPLRGFDMFEGVTSLFFQGGVSLQQLGYDWVWNGTLPQVSFNDELLARAETSLRKIENELLQLIEAFNVSAMDAKVITIYLSAKDYILRCFRAFYSNTSAQSLRPCVGFMFLKCHAGYRELLERHDPLALAMMARSLVLLHKIDHVWWLNGVGEYETIRRDIQGIRTLLPASLSWTMEWPCTLLEGDLLSEDL</sequence>
<proteinExistence type="predicted"/>